<dbReference type="InterPro" id="IPR036188">
    <property type="entry name" value="FAD/NAD-bd_sf"/>
</dbReference>
<dbReference type="AlphaFoldDB" id="A0A1N6J218"/>
<dbReference type="GO" id="GO:0005737">
    <property type="term" value="C:cytoplasm"/>
    <property type="evidence" value="ECO:0007669"/>
    <property type="project" value="TreeGrafter"/>
</dbReference>
<dbReference type="SUPFAM" id="SSF51905">
    <property type="entry name" value="FAD/NAD(P)-binding domain"/>
    <property type="match status" value="1"/>
</dbReference>
<dbReference type="GO" id="GO:0004174">
    <property type="term" value="F:electron-transferring-flavoprotein dehydrogenase activity"/>
    <property type="evidence" value="ECO:0007669"/>
    <property type="project" value="TreeGrafter"/>
</dbReference>
<comment type="similarity">
    <text evidence="1">Belongs to the FAD-dependent oxidoreductase family.</text>
</comment>
<accession>A0A1N6J218</accession>
<dbReference type="PANTHER" id="PTHR43735:SF3">
    <property type="entry name" value="FERROPTOSIS SUPPRESSOR PROTEIN 1"/>
    <property type="match status" value="1"/>
</dbReference>
<dbReference type="Pfam" id="PF07992">
    <property type="entry name" value="Pyr_redox_2"/>
    <property type="match status" value="1"/>
</dbReference>
<proteinExistence type="inferred from homology"/>
<evidence type="ECO:0000259" key="5">
    <source>
        <dbReference type="Pfam" id="PF07992"/>
    </source>
</evidence>
<name>A0A1N6J218_9BURK</name>
<evidence type="ECO:0000256" key="1">
    <source>
        <dbReference type="ARBA" id="ARBA00006442"/>
    </source>
</evidence>
<dbReference type="InterPro" id="IPR023753">
    <property type="entry name" value="FAD/NAD-binding_dom"/>
</dbReference>
<dbReference type="PRINTS" id="PR00368">
    <property type="entry name" value="FADPNR"/>
</dbReference>
<evidence type="ECO:0000256" key="2">
    <source>
        <dbReference type="ARBA" id="ARBA00022630"/>
    </source>
</evidence>
<sequence>MKRVIIVGGGYAGANLARALDKVAEVCVVEARDHFVHNVAAIRSVVDPSLLPQIVIPYDRLLRRGRVRQGLVTSVSDGGVTLANGETIEGDAVIVATGSSYARPFKPAWHFAQAFTDSMKDAHAGLLETDRVAIVGGGAVGVELAGEIAAAHPRKRVTLISGAPTLMPGYPEKLAHSLEAQLRAKGVALHFDTRVANLESTEYPYLGTLACMPDTSGEQLIFPALGARPVTAVFQQMPNARFNPQGRVKVDAWLRPARAQRVFAFGDAAATGDPMTIVAITRQVPWLVKVVAAMLDGQSVESQPTYLPWSSRGILVPLGPRDGASVLPVTRNGVLVGKCPTALIKGRDLFIPRYRKDFGYSGQFA</sequence>
<keyword evidence="3" id="KW-0274">FAD</keyword>
<feature type="domain" description="FAD/NAD(P)-binding" evidence="5">
    <location>
        <begin position="3"/>
        <end position="279"/>
    </location>
</feature>
<organism evidence="6 7">
    <name type="scientific">Paraburkholderia phenazinium</name>
    <dbReference type="NCBI Taxonomy" id="60549"/>
    <lineage>
        <taxon>Bacteria</taxon>
        <taxon>Pseudomonadati</taxon>
        <taxon>Pseudomonadota</taxon>
        <taxon>Betaproteobacteria</taxon>
        <taxon>Burkholderiales</taxon>
        <taxon>Burkholderiaceae</taxon>
        <taxon>Paraburkholderia</taxon>
    </lineage>
</organism>
<keyword evidence="4" id="KW-0560">Oxidoreductase</keyword>
<dbReference type="Proteomes" id="UP000185151">
    <property type="component" value="Unassembled WGS sequence"/>
</dbReference>
<keyword evidence="7" id="KW-1185">Reference proteome</keyword>
<gene>
    <name evidence="6" type="ORF">SAMN05444165_2706</name>
</gene>
<evidence type="ECO:0000313" key="7">
    <source>
        <dbReference type="Proteomes" id="UP000185151"/>
    </source>
</evidence>
<evidence type="ECO:0000256" key="3">
    <source>
        <dbReference type="ARBA" id="ARBA00022827"/>
    </source>
</evidence>
<evidence type="ECO:0000256" key="4">
    <source>
        <dbReference type="ARBA" id="ARBA00023002"/>
    </source>
</evidence>
<dbReference type="PRINTS" id="PR00469">
    <property type="entry name" value="PNDRDTASEII"/>
</dbReference>
<dbReference type="Gene3D" id="3.50.50.100">
    <property type="match status" value="1"/>
</dbReference>
<keyword evidence="2" id="KW-0285">Flavoprotein</keyword>
<dbReference type="EMBL" id="FSRU01000001">
    <property type="protein sequence ID" value="SIO38239.1"/>
    <property type="molecule type" value="Genomic_DNA"/>
</dbReference>
<reference evidence="6 7" key="1">
    <citation type="submission" date="2016-11" db="EMBL/GenBank/DDBJ databases">
        <authorList>
            <person name="Jaros S."/>
            <person name="Januszkiewicz K."/>
            <person name="Wedrychowicz H."/>
        </authorList>
    </citation>
    <scope>NUCLEOTIDE SEQUENCE [LARGE SCALE GENOMIC DNA]</scope>
    <source>
        <strain evidence="6 7">GAS95</strain>
    </source>
</reference>
<dbReference type="GO" id="GO:0050660">
    <property type="term" value="F:flavin adenine dinucleotide binding"/>
    <property type="evidence" value="ECO:0007669"/>
    <property type="project" value="TreeGrafter"/>
</dbReference>
<evidence type="ECO:0000313" key="6">
    <source>
        <dbReference type="EMBL" id="SIO38239.1"/>
    </source>
</evidence>
<dbReference type="PANTHER" id="PTHR43735">
    <property type="entry name" value="APOPTOSIS-INDUCING FACTOR 1"/>
    <property type="match status" value="1"/>
</dbReference>
<protein>
    <submittedName>
        <fullName evidence="6">NADH dehydrogenase, FAD-containing subunit</fullName>
    </submittedName>
</protein>